<dbReference type="GO" id="GO:0008781">
    <property type="term" value="F:N-acylneuraminate cytidylyltransferase activity"/>
    <property type="evidence" value="ECO:0007669"/>
    <property type="project" value="TreeGrafter"/>
</dbReference>
<organism evidence="1 2">
    <name type="scientific">Pseudomonas paraeruginosa (strain DSM 24068 / PA7)</name>
    <name type="common">Pseudomonas aeruginosa (strain PA7)</name>
    <dbReference type="NCBI Taxonomy" id="381754"/>
    <lineage>
        <taxon>Bacteria</taxon>
        <taxon>Pseudomonadati</taxon>
        <taxon>Pseudomonadota</taxon>
        <taxon>Gammaproteobacteria</taxon>
        <taxon>Pseudomonadales</taxon>
        <taxon>Pseudomonadaceae</taxon>
        <taxon>Pseudomonas</taxon>
        <taxon>Pseudomonas paraeruginosa</taxon>
    </lineage>
</organism>
<dbReference type="RefSeq" id="WP_003150876.1">
    <property type="nucleotide sequence ID" value="NC_009656.1"/>
</dbReference>
<dbReference type="InterPro" id="IPR050793">
    <property type="entry name" value="CMP-NeuNAc_synthase"/>
</dbReference>
<proteinExistence type="predicted"/>
<dbReference type="CDD" id="cd02513">
    <property type="entry name" value="CMP-NeuAc_Synthase"/>
    <property type="match status" value="1"/>
</dbReference>
<dbReference type="AlphaFoldDB" id="A0A4D6FS22"/>
<dbReference type="Proteomes" id="UP000001582">
    <property type="component" value="Chromosome"/>
</dbReference>
<keyword evidence="1" id="KW-0548">Nucleotidyltransferase</keyword>
<sequence length="232" mass="26083">MTTAYSFIFARGNSKGLPGKNIKILGTKPLLAHSIDVARSVREISKIFVSTDCKAIADVAQQYGAEVIWRPEELATDNSPEWLAWQHAIKTLRDRGDQFDLFVSLPATSPLRSTEDVQNCIYGIDENVDIVVTATPAARSPYFNMLVRDERGISTTVCSGDTIYRRQDAPMVYDMTTVAYVTRPEYILGNERLFAGVVRSIVVPRERAIDIDDIYDFKMAEMLIMEKESNIC</sequence>
<reference evidence="1 2" key="2">
    <citation type="journal article" date="2010" name="PLoS ONE">
        <title>Complete genome sequence of the multiresistant taxonomic outlier Pseudomonas aeruginosa PA7.</title>
        <authorList>
            <person name="Roy P.H."/>
            <person name="Tetu S.G."/>
            <person name="Larouche A."/>
            <person name="Elbourne L."/>
            <person name="Tremblay S."/>
            <person name="Ren Q."/>
            <person name="Dodson R."/>
            <person name="Harkins D."/>
            <person name="Shay R."/>
            <person name="Watkins K."/>
            <person name="Mahamoud Y."/>
            <person name="Paulsen I.T."/>
        </authorList>
    </citation>
    <scope>NUCLEOTIDE SEQUENCE [LARGE SCALE GENOMIC DNA]</scope>
    <source>
        <strain evidence="1 2">PA7</strain>
    </source>
</reference>
<dbReference type="GeneID" id="77220329"/>
<dbReference type="PANTHER" id="PTHR21485:SF6">
    <property type="entry name" value="N-ACYLNEURAMINATE CYTIDYLYLTRANSFERASE-RELATED"/>
    <property type="match status" value="1"/>
</dbReference>
<dbReference type="InterPro" id="IPR029044">
    <property type="entry name" value="Nucleotide-diphossugar_trans"/>
</dbReference>
<dbReference type="KEGG" id="pap:PSPA7_6401"/>
<dbReference type="EMBL" id="CP000744">
    <property type="protein sequence ID" value="QCB64575.1"/>
    <property type="molecule type" value="Genomic_DNA"/>
</dbReference>
<dbReference type="Pfam" id="PF02348">
    <property type="entry name" value="CTP_transf_3"/>
    <property type="match status" value="1"/>
</dbReference>
<dbReference type="InterPro" id="IPR003329">
    <property type="entry name" value="Cytidylyl_trans"/>
</dbReference>
<protein>
    <submittedName>
        <fullName evidence="1">N-acylneuraminate cytidylyltransferase</fullName>
    </submittedName>
</protein>
<evidence type="ECO:0000313" key="1">
    <source>
        <dbReference type="EMBL" id="QCB64575.1"/>
    </source>
</evidence>
<evidence type="ECO:0000313" key="2">
    <source>
        <dbReference type="Proteomes" id="UP000001582"/>
    </source>
</evidence>
<dbReference type="SUPFAM" id="SSF53448">
    <property type="entry name" value="Nucleotide-diphospho-sugar transferases"/>
    <property type="match status" value="1"/>
</dbReference>
<dbReference type="PANTHER" id="PTHR21485">
    <property type="entry name" value="HAD SUPERFAMILY MEMBERS CMAS AND KDSC"/>
    <property type="match status" value="1"/>
</dbReference>
<name>A0A4D6FS22_PSEP7</name>
<keyword evidence="1" id="KW-0808">Transferase</keyword>
<reference evidence="1 2" key="1">
    <citation type="submission" date="2007-06" db="EMBL/GenBank/DDBJ databases">
        <authorList>
            <person name="Dodson R.J."/>
            <person name="Harkins D."/>
            <person name="Paulsen I.T."/>
        </authorList>
    </citation>
    <scope>NUCLEOTIDE SEQUENCE [LARGE SCALE GENOMIC DNA]</scope>
    <source>
        <strain evidence="1 2">PA7</strain>
    </source>
</reference>
<accession>A0A4D6FS22</accession>
<gene>
    <name evidence="1" type="ordered locus">PSPA7_6401</name>
</gene>
<dbReference type="Gene3D" id="3.90.550.10">
    <property type="entry name" value="Spore Coat Polysaccharide Biosynthesis Protein SpsA, Chain A"/>
    <property type="match status" value="1"/>
</dbReference>